<evidence type="ECO:0000313" key="2">
    <source>
        <dbReference type="Proteomes" id="UP000599312"/>
    </source>
</evidence>
<dbReference type="EMBL" id="JADQDO010000001">
    <property type="protein sequence ID" value="MBF9232578.1"/>
    <property type="molecule type" value="Genomic_DNA"/>
</dbReference>
<keyword evidence="2" id="KW-1185">Reference proteome</keyword>
<dbReference type="Proteomes" id="UP000599312">
    <property type="component" value="Unassembled WGS sequence"/>
</dbReference>
<dbReference type="AlphaFoldDB" id="A0A931BQ86"/>
<evidence type="ECO:0000313" key="1">
    <source>
        <dbReference type="EMBL" id="MBF9232578.1"/>
    </source>
</evidence>
<accession>A0A931BQ86</accession>
<proteinExistence type="predicted"/>
<gene>
    <name evidence="1" type="ORF">I2H38_04220</name>
</gene>
<comment type="caution">
    <text evidence="1">The sequence shown here is derived from an EMBL/GenBank/DDBJ whole genome shotgun (WGS) entry which is preliminary data.</text>
</comment>
<dbReference type="RefSeq" id="WP_196270525.1">
    <property type="nucleotide sequence ID" value="NZ_JADQDO010000001.1"/>
</dbReference>
<sequence length="86" mass="10239">MNRSQHILSKFPDCDDALRRLADVLKAPATCRKRACRRDGSCQGGFGPPCYFEHRQFFADALRERMQEYRDYWTEQREGLRAILRR</sequence>
<protein>
    <submittedName>
        <fullName evidence="1">Uncharacterized protein</fullName>
    </submittedName>
</protein>
<organism evidence="1 2">
    <name type="scientific">Microvirga alba</name>
    <dbReference type="NCBI Taxonomy" id="2791025"/>
    <lineage>
        <taxon>Bacteria</taxon>
        <taxon>Pseudomonadati</taxon>
        <taxon>Pseudomonadota</taxon>
        <taxon>Alphaproteobacteria</taxon>
        <taxon>Hyphomicrobiales</taxon>
        <taxon>Methylobacteriaceae</taxon>
        <taxon>Microvirga</taxon>
    </lineage>
</organism>
<name>A0A931BQ86_9HYPH</name>
<reference evidence="1" key="1">
    <citation type="submission" date="2020-11" db="EMBL/GenBank/DDBJ databases">
        <authorList>
            <person name="Kim M.K."/>
        </authorList>
    </citation>
    <scope>NUCLEOTIDE SEQUENCE</scope>
    <source>
        <strain evidence="1">BT350</strain>
    </source>
</reference>